<comment type="caution">
    <text evidence="2">The sequence shown here is derived from an EMBL/GenBank/DDBJ whole genome shotgun (WGS) entry which is preliminary data.</text>
</comment>
<name>A0A8H7QCF6_9FUNG</name>
<dbReference type="InterPro" id="IPR016024">
    <property type="entry name" value="ARM-type_fold"/>
</dbReference>
<dbReference type="EMBL" id="JAEPRA010000001">
    <property type="protein sequence ID" value="KAG2189300.1"/>
    <property type="molecule type" value="Genomic_DNA"/>
</dbReference>
<dbReference type="OrthoDB" id="10434565at2759"/>
<sequence>MIMNMLLNAPIATDLKTTEALDVAIERSKDISSAVRKKSVQLLSKLYTFSEHQTSRVKILNAIMMATVDVERSVSAAAVKAARDFLFGDDFCRTAVIERAKLLLSTTESLFIDGHVEVMKRLFVQCKESLVSTSSENYLSRDLILSLLHQYIATDTPGNADGNFFNILSYIICAIIKIYPQAITIADIDLMSSSVDFCDEKKAFCILTILETVSWKKFLQHKNIVEELKRLLSNMIRKPLSYRALEKSVNCLCLIDASKSIKVSNTALAKLSRLVHSDEISIHAHGIVILSIFPKDELMANTFVNEGSNIHLLKVVKEMLHVVRWSIQNESTFASQRDINIIGKSAIRCILLYARSDLLTSQSILHLFNTLINTSSNELKVELLYVFKKLLLKEYENDNEELQETEHFKKWSARTEERSKHNSISATVQAHFRNITDLVFVNDIYIQTAVVSVMTEIIIIDHNDNFACQRQHHLRRCVYLANSATMIEYISVDEIKTVLAIIEQRICELETEITFGTTIVFDDEESLKIFNIIMMGLLLKIIRSYLQNNPLVEKSNNSVKEHLLYDHKHTTTSPQDLIQAVLADVEDACNGKWCQEMIDRAMCLHRSNAIGDRRQPHQNNPVTSPSGLQRRQVLERRCKKQRM</sequence>
<feature type="region of interest" description="Disordered" evidence="1">
    <location>
        <begin position="611"/>
        <end position="630"/>
    </location>
</feature>
<evidence type="ECO:0000256" key="1">
    <source>
        <dbReference type="SAM" id="MobiDB-lite"/>
    </source>
</evidence>
<dbReference type="SUPFAM" id="SSF48371">
    <property type="entry name" value="ARM repeat"/>
    <property type="match status" value="1"/>
</dbReference>
<dbReference type="AlphaFoldDB" id="A0A8H7QCF6"/>
<feature type="compositionally biased region" description="Polar residues" evidence="1">
    <location>
        <begin position="617"/>
        <end position="629"/>
    </location>
</feature>
<evidence type="ECO:0000313" key="3">
    <source>
        <dbReference type="Proteomes" id="UP000612746"/>
    </source>
</evidence>
<proteinExistence type="predicted"/>
<reference evidence="2" key="1">
    <citation type="submission" date="2020-12" db="EMBL/GenBank/DDBJ databases">
        <title>Metabolic potential, ecology and presence of endohyphal bacteria is reflected in genomic diversity of Mucoromycotina.</title>
        <authorList>
            <person name="Muszewska A."/>
            <person name="Okrasinska A."/>
            <person name="Steczkiewicz K."/>
            <person name="Drgas O."/>
            <person name="Orlowska M."/>
            <person name="Perlinska-Lenart U."/>
            <person name="Aleksandrzak-Piekarczyk T."/>
            <person name="Szatraj K."/>
            <person name="Zielenkiewicz U."/>
            <person name="Pilsyk S."/>
            <person name="Malc E."/>
            <person name="Mieczkowski P."/>
            <person name="Kruszewska J.S."/>
            <person name="Biernat P."/>
            <person name="Pawlowska J."/>
        </authorList>
    </citation>
    <scope>NUCLEOTIDE SEQUENCE</scope>
    <source>
        <strain evidence="2">WA0000051536</strain>
    </source>
</reference>
<organism evidence="2 3">
    <name type="scientific">Umbelopsis vinacea</name>
    <dbReference type="NCBI Taxonomy" id="44442"/>
    <lineage>
        <taxon>Eukaryota</taxon>
        <taxon>Fungi</taxon>
        <taxon>Fungi incertae sedis</taxon>
        <taxon>Mucoromycota</taxon>
        <taxon>Mucoromycotina</taxon>
        <taxon>Umbelopsidomycetes</taxon>
        <taxon>Umbelopsidales</taxon>
        <taxon>Umbelopsidaceae</taxon>
        <taxon>Umbelopsis</taxon>
    </lineage>
</organism>
<dbReference type="Proteomes" id="UP000612746">
    <property type="component" value="Unassembled WGS sequence"/>
</dbReference>
<evidence type="ECO:0000313" key="2">
    <source>
        <dbReference type="EMBL" id="KAG2189300.1"/>
    </source>
</evidence>
<protein>
    <submittedName>
        <fullName evidence="2">Uncharacterized protein</fullName>
    </submittedName>
</protein>
<gene>
    <name evidence="2" type="ORF">INT44_004442</name>
</gene>
<accession>A0A8H7QCF6</accession>
<keyword evidence="3" id="KW-1185">Reference proteome</keyword>